<name>A0A7V4N3M1_9BACT</name>
<dbReference type="AlphaFoldDB" id="A0A7V4N3M1"/>
<dbReference type="InterPro" id="IPR000897">
    <property type="entry name" value="SRP54_GTPase_dom"/>
</dbReference>
<evidence type="ECO:0000256" key="2">
    <source>
        <dbReference type="ARBA" id="ARBA00023134"/>
    </source>
</evidence>
<evidence type="ECO:0000259" key="3">
    <source>
        <dbReference type="SMART" id="SM00962"/>
    </source>
</evidence>
<evidence type="ECO:0000313" key="4">
    <source>
        <dbReference type="EMBL" id="HGU16197.1"/>
    </source>
</evidence>
<protein>
    <recommendedName>
        <fullName evidence="3">SRP54-type proteins GTP-binding domain-containing protein</fullName>
    </recommendedName>
</protein>
<sequence>MRIKKFRGKTILEALNKVKEEFGEQAVILASEQIKTEEGMFFEITAAIEEEEIKIKDSHQVFKTQVEENYTELKEYLKKEICEIKKMLSQILNPQLESTNYLDLIEKGVPPFIAKEISKANPDLEEFISKVLKEKGTVPNSKYQIFIGDSGTGKTTNVFKLAAWYKYKYEAKVLVISLDNYKIGNHFQTKRLAELLEVDFEILDLEELKEIAAVFPKYNYILIDTPSLEKRLLISDLEELILKMPFLRFQWVVRATEHYEYILKQWEKIEKFPVEGIVLTFVDKIYNSLPLLWILDSRIPPITFISNGERLPEDILKAEEETIKKILFKSILNFSQKEVL</sequence>
<dbReference type="SUPFAM" id="SSF52540">
    <property type="entry name" value="P-loop containing nucleoside triphosphate hydrolases"/>
    <property type="match status" value="1"/>
</dbReference>
<comment type="caution">
    <text evidence="4">The sequence shown here is derived from an EMBL/GenBank/DDBJ whole genome shotgun (WGS) entry which is preliminary data.</text>
</comment>
<dbReference type="GO" id="GO:0006614">
    <property type="term" value="P:SRP-dependent cotranslational protein targeting to membrane"/>
    <property type="evidence" value="ECO:0007669"/>
    <property type="project" value="InterPro"/>
</dbReference>
<organism evidence="4">
    <name type="scientific">Thermodesulfobacterium geofontis</name>
    <dbReference type="NCBI Taxonomy" id="1295609"/>
    <lineage>
        <taxon>Bacteria</taxon>
        <taxon>Pseudomonadati</taxon>
        <taxon>Thermodesulfobacteriota</taxon>
        <taxon>Thermodesulfobacteria</taxon>
        <taxon>Thermodesulfobacteriales</taxon>
        <taxon>Thermodesulfobacteriaceae</taxon>
        <taxon>Thermodesulfobacterium</taxon>
    </lineage>
</organism>
<accession>A0A7V4N3M1</accession>
<proteinExistence type="predicted"/>
<dbReference type="GO" id="GO:0005525">
    <property type="term" value="F:GTP binding"/>
    <property type="evidence" value="ECO:0007669"/>
    <property type="project" value="UniProtKB-KW"/>
</dbReference>
<gene>
    <name evidence="4" type="ORF">ENU91_06070</name>
</gene>
<dbReference type="EMBL" id="DTEI01000106">
    <property type="protein sequence ID" value="HGU16197.1"/>
    <property type="molecule type" value="Genomic_DNA"/>
</dbReference>
<reference evidence="4" key="1">
    <citation type="journal article" date="2020" name="mSystems">
        <title>Genome- and Community-Level Interaction Insights into Carbon Utilization and Element Cycling Functions of Hydrothermarchaeota in Hydrothermal Sediment.</title>
        <authorList>
            <person name="Zhou Z."/>
            <person name="Liu Y."/>
            <person name="Xu W."/>
            <person name="Pan J."/>
            <person name="Luo Z.H."/>
            <person name="Li M."/>
        </authorList>
    </citation>
    <scope>NUCLEOTIDE SEQUENCE [LARGE SCALE GENOMIC DNA]</scope>
    <source>
        <strain evidence="4">SpSt-711</strain>
    </source>
</reference>
<feature type="domain" description="SRP54-type proteins GTP-binding" evidence="3">
    <location>
        <begin position="141"/>
        <end position="329"/>
    </location>
</feature>
<dbReference type="SMART" id="SM00962">
    <property type="entry name" value="SRP54"/>
    <property type="match status" value="1"/>
</dbReference>
<evidence type="ECO:0000256" key="1">
    <source>
        <dbReference type="ARBA" id="ARBA00022741"/>
    </source>
</evidence>
<dbReference type="Gene3D" id="3.40.50.300">
    <property type="entry name" value="P-loop containing nucleotide triphosphate hydrolases"/>
    <property type="match status" value="1"/>
</dbReference>
<keyword evidence="2" id="KW-0342">GTP-binding</keyword>
<dbReference type="Gene3D" id="1.20.120.1380">
    <property type="entry name" value="Flagellar FlhF biosynthesis protein, N domain"/>
    <property type="match status" value="1"/>
</dbReference>
<dbReference type="Pfam" id="PF00448">
    <property type="entry name" value="SRP54"/>
    <property type="match status" value="1"/>
</dbReference>
<dbReference type="InterPro" id="IPR027417">
    <property type="entry name" value="P-loop_NTPase"/>
</dbReference>
<keyword evidence="1" id="KW-0547">Nucleotide-binding</keyword>